<feature type="coiled-coil region" evidence="3">
    <location>
        <begin position="100"/>
        <end position="244"/>
    </location>
</feature>
<dbReference type="GO" id="GO:0009903">
    <property type="term" value="P:chloroplast avoidance movement"/>
    <property type="evidence" value="ECO:0007669"/>
    <property type="project" value="TreeGrafter"/>
</dbReference>
<dbReference type="PANTHER" id="PTHR32054:SF2">
    <property type="entry name" value="PROTEIN PLASTID MOVEMENT IMPAIRED 2"/>
    <property type="match status" value="1"/>
</dbReference>
<feature type="compositionally biased region" description="Basic and acidic residues" evidence="4">
    <location>
        <begin position="410"/>
        <end position="420"/>
    </location>
</feature>
<gene>
    <name evidence="5" type="ORF">CB5_LOCUS22940</name>
</gene>
<evidence type="ECO:0000256" key="2">
    <source>
        <dbReference type="ARBA" id="ARBA00023054"/>
    </source>
</evidence>
<feature type="coiled-coil region" evidence="3">
    <location>
        <begin position="270"/>
        <end position="304"/>
    </location>
</feature>
<protein>
    <recommendedName>
        <fullName evidence="6">Protein PLASTID MOVEMENT IMPAIRED 15-like</fullName>
    </recommendedName>
</protein>
<organism evidence="5">
    <name type="scientific">Ananas comosus var. bracteatus</name>
    <name type="common">red pineapple</name>
    <dbReference type="NCBI Taxonomy" id="296719"/>
    <lineage>
        <taxon>Eukaryota</taxon>
        <taxon>Viridiplantae</taxon>
        <taxon>Streptophyta</taxon>
        <taxon>Embryophyta</taxon>
        <taxon>Tracheophyta</taxon>
        <taxon>Spermatophyta</taxon>
        <taxon>Magnoliopsida</taxon>
        <taxon>Liliopsida</taxon>
        <taxon>Poales</taxon>
        <taxon>Bromeliaceae</taxon>
        <taxon>Bromelioideae</taxon>
        <taxon>Ananas</taxon>
    </lineage>
</organism>
<proteinExistence type="inferred from homology"/>
<keyword evidence="2 3" id="KW-0175">Coiled coil</keyword>
<evidence type="ECO:0000256" key="3">
    <source>
        <dbReference type="SAM" id="Coils"/>
    </source>
</evidence>
<dbReference type="Pfam" id="PF05701">
    <property type="entry name" value="WEMBL"/>
    <property type="match status" value="1"/>
</dbReference>
<reference evidence="5" key="1">
    <citation type="submission" date="2020-07" db="EMBL/GenBank/DDBJ databases">
        <authorList>
            <person name="Lin J."/>
        </authorList>
    </citation>
    <scope>NUCLEOTIDE SEQUENCE</scope>
</reference>
<dbReference type="EMBL" id="LR862134">
    <property type="protein sequence ID" value="CAD1839729.1"/>
    <property type="molecule type" value="Genomic_DNA"/>
</dbReference>
<feature type="compositionally biased region" description="Basic and acidic residues" evidence="4">
    <location>
        <begin position="438"/>
        <end position="454"/>
    </location>
</feature>
<feature type="region of interest" description="Disordered" evidence="4">
    <location>
        <begin position="487"/>
        <end position="529"/>
    </location>
</feature>
<evidence type="ECO:0000313" key="5">
    <source>
        <dbReference type="EMBL" id="CAD1839729.1"/>
    </source>
</evidence>
<accession>A0A6V7Q950</accession>
<feature type="compositionally biased region" description="Low complexity" evidence="4">
    <location>
        <begin position="487"/>
        <end position="496"/>
    </location>
</feature>
<dbReference type="PANTHER" id="PTHR32054">
    <property type="entry name" value="HEAVY CHAIN, PUTATIVE, EXPRESSED-RELATED-RELATED"/>
    <property type="match status" value="1"/>
</dbReference>
<sequence length="574" mass="64293">MPEMLELLPAKMKFSESSERERDWVETKQLAATSAAGVSNFDVFGEAECIEQESRQFNCDAGSALEQSTEEAEKEMFSGLGGKLRKEIEEANVERVFIGLTRAEAEREYTEIEAQRAAEAARFHRKIEIASSKIRSLSEELIAAKELEAELAATYQDLNALQNEMEYIKVMERSSENKRLSDKLELASSRAELEAARKELLSLREEGFKLMAEMDSIRGESIKIAEERAQLAKSERKREAHLRSLNSDLHKAMSKLESAASAEKRAGAIVANLSAALQQLQLDAAAAKREAELTNQEVSAIREETAKMYSTTKFCEERLRDAAEELEAGKESEAVALEQLQMLTESIMRERAIAALFCSTITLSAFEYHYLIKQGRSAHEVADKKVAAAEAWIEAIIQAREEEEEEEEETHSPRAAETTRNRRNKKNKKKADLQTARSSREHDLQERELAEPLKPKLAIAMPRRSITLGHGRGGLAAVQPRRSISLAGGAAAAGESRTARKARRSSSLPPTRRRSTTRPQPAFASRRKKCGAFRIQRRAPAARGWHASQFVSCIVQEKSFSNPRKRRCLPTTTR</sequence>
<comment type="similarity">
    <text evidence="1">Belongs to the WEB family.</text>
</comment>
<dbReference type="GO" id="GO:0005829">
    <property type="term" value="C:cytosol"/>
    <property type="evidence" value="ECO:0007669"/>
    <property type="project" value="TreeGrafter"/>
</dbReference>
<feature type="region of interest" description="Disordered" evidence="4">
    <location>
        <begin position="401"/>
        <end position="456"/>
    </location>
</feature>
<evidence type="ECO:0000256" key="1">
    <source>
        <dbReference type="ARBA" id="ARBA00005485"/>
    </source>
</evidence>
<dbReference type="GO" id="GO:0009904">
    <property type="term" value="P:chloroplast accumulation movement"/>
    <property type="evidence" value="ECO:0007669"/>
    <property type="project" value="TreeGrafter"/>
</dbReference>
<evidence type="ECO:0008006" key="6">
    <source>
        <dbReference type="Google" id="ProtNLM"/>
    </source>
</evidence>
<dbReference type="AlphaFoldDB" id="A0A6V7Q950"/>
<dbReference type="InterPro" id="IPR008545">
    <property type="entry name" value="Web"/>
</dbReference>
<evidence type="ECO:0000256" key="4">
    <source>
        <dbReference type="SAM" id="MobiDB-lite"/>
    </source>
</evidence>
<name>A0A6V7Q950_ANACO</name>